<proteinExistence type="predicted"/>
<name>A0ABD6WZJ1_PHODM</name>
<dbReference type="Pfam" id="PF11455">
    <property type="entry name" value="MazE-like"/>
    <property type="match status" value="1"/>
</dbReference>
<dbReference type="InterPro" id="IPR021558">
    <property type="entry name" value="MazE-like"/>
</dbReference>
<evidence type="ECO:0000313" key="1">
    <source>
        <dbReference type="EMBL" id="PSU15072.1"/>
    </source>
</evidence>
<dbReference type="AlphaFoldDB" id="A0ABD6WZJ1"/>
<reference evidence="1 2" key="1">
    <citation type="submission" date="2018-03" db="EMBL/GenBank/DDBJ databases">
        <title>Whole genome sequencing of Histamine producing bacteria.</title>
        <authorList>
            <person name="Butler K."/>
        </authorList>
    </citation>
    <scope>NUCLEOTIDE SEQUENCE [LARGE SCALE GENOMIC DNA]</scope>
    <source>
        <strain evidence="1 2">BT-6</strain>
    </source>
</reference>
<dbReference type="Proteomes" id="UP000241404">
    <property type="component" value="Unassembled WGS sequence"/>
</dbReference>
<gene>
    <name evidence="1" type="ORF">CTM90_18220</name>
</gene>
<dbReference type="RefSeq" id="WP_065172559.1">
    <property type="nucleotide sequence ID" value="NZ_JAKEVP010000013.1"/>
</dbReference>
<evidence type="ECO:0000313" key="2">
    <source>
        <dbReference type="Proteomes" id="UP000241404"/>
    </source>
</evidence>
<evidence type="ECO:0008006" key="3">
    <source>
        <dbReference type="Google" id="ProtNLM"/>
    </source>
</evidence>
<dbReference type="EMBL" id="PYMM01000018">
    <property type="protein sequence ID" value="PSU15072.1"/>
    <property type="molecule type" value="Genomic_DNA"/>
</dbReference>
<accession>A0ABD6WZJ1</accession>
<comment type="caution">
    <text evidence="1">The sequence shown here is derived from an EMBL/GenBank/DDBJ whole genome shotgun (WGS) entry which is preliminary data.</text>
</comment>
<protein>
    <recommendedName>
        <fullName evidence="3">CopG family transcriptional regulator</fullName>
    </recommendedName>
</protein>
<organism evidence="1 2">
    <name type="scientific">Photobacterium damselae</name>
    <dbReference type="NCBI Taxonomy" id="38293"/>
    <lineage>
        <taxon>Bacteria</taxon>
        <taxon>Pseudomonadati</taxon>
        <taxon>Pseudomonadota</taxon>
        <taxon>Gammaproteobacteria</taxon>
        <taxon>Vibrionales</taxon>
        <taxon>Vibrionaceae</taxon>
        <taxon>Photobacterium</taxon>
    </lineage>
</organism>
<sequence>MSRNKEYEVRQKAKGLKKVTVWIPDSREAEFKLLAEKCCIHRHLSFNSLRDVVSGKYVSLERL</sequence>